<protein>
    <submittedName>
        <fullName evidence="1">Dihydrofolate reductase</fullName>
    </submittedName>
</protein>
<evidence type="ECO:0000313" key="1">
    <source>
        <dbReference type="EMBL" id="KAI9449138.1"/>
    </source>
</evidence>
<comment type="caution">
    <text evidence="1">The sequence shown here is derived from an EMBL/GenBank/DDBJ whole genome shotgun (WGS) entry which is preliminary data.</text>
</comment>
<accession>A0ACC0TV07</accession>
<organism evidence="1 2">
    <name type="scientific">Russula earlei</name>
    <dbReference type="NCBI Taxonomy" id="71964"/>
    <lineage>
        <taxon>Eukaryota</taxon>
        <taxon>Fungi</taxon>
        <taxon>Dikarya</taxon>
        <taxon>Basidiomycota</taxon>
        <taxon>Agaricomycotina</taxon>
        <taxon>Agaricomycetes</taxon>
        <taxon>Russulales</taxon>
        <taxon>Russulaceae</taxon>
        <taxon>Russula</taxon>
    </lineage>
</organism>
<keyword evidence="2" id="KW-1185">Reference proteome</keyword>
<name>A0ACC0TV07_9AGAM</name>
<sequence>MVITLIAAASLNNVIGKTGKLPWQLPNDLAFFKNNTWALPVVMGRKSFESLGNKPLNGRMNIIITRKNDFEAKGASVVHSLDEAIALAKQNDYKEVMITGGGEIYEQSIQTAQKILLTRVQAVLEGDAFFPSINPEQWQLSFEEHFEADGRHAYAYSFQTWIRK</sequence>
<proteinExistence type="predicted"/>
<reference evidence="1" key="1">
    <citation type="submission" date="2021-03" db="EMBL/GenBank/DDBJ databases">
        <title>Evolutionary priming and transition to the ectomycorrhizal habit in an iconic lineage of mushroom-forming fungi: is preadaptation a requirement?</title>
        <authorList>
            <consortium name="DOE Joint Genome Institute"/>
            <person name="Looney B.P."/>
            <person name="Miyauchi S."/>
            <person name="Morin E."/>
            <person name="Drula E."/>
            <person name="Courty P.E."/>
            <person name="Chicoki N."/>
            <person name="Fauchery L."/>
            <person name="Kohler A."/>
            <person name="Kuo A."/>
            <person name="LaButti K."/>
            <person name="Pangilinan J."/>
            <person name="Lipzen A."/>
            <person name="Riley R."/>
            <person name="Andreopoulos W."/>
            <person name="He G."/>
            <person name="Johnson J."/>
            <person name="Barry K.W."/>
            <person name="Grigoriev I.V."/>
            <person name="Nagy L."/>
            <person name="Hibbett D."/>
            <person name="Henrissat B."/>
            <person name="Matheny P.B."/>
            <person name="Labbe J."/>
            <person name="Martin A.F."/>
        </authorList>
    </citation>
    <scope>NUCLEOTIDE SEQUENCE</scope>
    <source>
        <strain evidence="1">BPL698</strain>
    </source>
</reference>
<dbReference type="Proteomes" id="UP001207468">
    <property type="component" value="Unassembled WGS sequence"/>
</dbReference>
<dbReference type="EMBL" id="JAGFNK010000526">
    <property type="protein sequence ID" value="KAI9449138.1"/>
    <property type="molecule type" value="Genomic_DNA"/>
</dbReference>
<evidence type="ECO:0000313" key="2">
    <source>
        <dbReference type="Proteomes" id="UP001207468"/>
    </source>
</evidence>
<gene>
    <name evidence="1" type="ORF">F5148DRAFT_987735</name>
</gene>